<feature type="domain" description="EAL" evidence="2">
    <location>
        <begin position="515"/>
        <end position="765"/>
    </location>
</feature>
<dbReference type="PROSITE" id="PS50887">
    <property type="entry name" value="GGDEF"/>
    <property type="match status" value="1"/>
</dbReference>
<comment type="caution">
    <text evidence="4">The sequence shown here is derived from an EMBL/GenBank/DDBJ whole genome shotgun (WGS) entry which is preliminary data.</text>
</comment>
<dbReference type="InterPro" id="IPR001633">
    <property type="entry name" value="EAL_dom"/>
</dbReference>
<sequence length="774" mass="86394">MLLALAIGVFVAAAAYLSYLIIERHRALESISRYNITFTVAQGINEFVRFERSLDAYAHGDVDKDEVQLRYDILSNRLRLFRDSEFREFTDLSPDREALVADLERAYREIEPLVRDIDQPGARRQILAILDPLQPRLVGLGSQANQYGGQLAARDQAELLRLQWLFSALVAGLIGSGAWLIVLLLTHNSLLTRAHNELRAVTVNLRHQEEMLRTQNNLFDAALNNMSQGLCMFDGGHRLIVANERYAWMYGLPPGELRAGMTLREILERIVAHDICSQEGADELFTNHQAAGDLTRPAGFLHTLRDGRIIAVSQRAMPDGGWVATYEDITERQRTEARIAYLARHDALTKLPNRIVFHERVAQALARARRHGDQLAVLYLDLDHFKNVNDTLGHAVGDALLRSVAERLRSVIREEDTIARLGGDEFAIVQLAIKHPADAGQLARRIVEALSQPFDLGDHQVLIGTSVGIAVAPANGEDADQLMKHADIALYDAKSEGRSTYRFFEPQMDQRLQARRALELDLRGALEHGEFELHFQPLVNLTSRKIICFEALVRWAHPERGLVPPSEFIPVAEEIGLIVPIGEWILRQACSEAMHWPEDISVAVNLSSIQFQRSNVVRTVSQTLLETGLPANRLELEITETVLLQESDETLTSLHALRALGVRLSMDDFGTGYSSLNYIRRFPFDKIKIDQCFVQDVATNKDSLTIVHTIVALGRSLEMTTTAEGVETQEQLTMLRAAGCAEAQGSLFGMPTPASGVAALLQKPNPVPDIRSGR</sequence>
<dbReference type="InterPro" id="IPR000160">
    <property type="entry name" value="GGDEF_dom"/>
</dbReference>
<dbReference type="SMART" id="SM00267">
    <property type="entry name" value="GGDEF"/>
    <property type="match status" value="1"/>
</dbReference>
<dbReference type="Gene3D" id="3.20.20.450">
    <property type="entry name" value="EAL domain"/>
    <property type="match status" value="1"/>
</dbReference>
<evidence type="ECO:0000313" key="5">
    <source>
        <dbReference type="Proteomes" id="UP001321492"/>
    </source>
</evidence>
<evidence type="ECO:0000259" key="3">
    <source>
        <dbReference type="PROSITE" id="PS50887"/>
    </source>
</evidence>
<name>A0ABT7AEI9_9HYPH</name>
<feature type="domain" description="GGDEF" evidence="3">
    <location>
        <begin position="373"/>
        <end position="506"/>
    </location>
</feature>
<keyword evidence="1" id="KW-0472">Membrane</keyword>
<dbReference type="CDD" id="cd01948">
    <property type="entry name" value="EAL"/>
    <property type="match status" value="1"/>
</dbReference>
<organism evidence="4 5">
    <name type="scientific">Chelatococcus albus</name>
    <dbReference type="NCBI Taxonomy" id="3047466"/>
    <lineage>
        <taxon>Bacteria</taxon>
        <taxon>Pseudomonadati</taxon>
        <taxon>Pseudomonadota</taxon>
        <taxon>Alphaproteobacteria</taxon>
        <taxon>Hyphomicrobiales</taxon>
        <taxon>Chelatococcaceae</taxon>
        <taxon>Chelatococcus</taxon>
    </lineage>
</organism>
<dbReference type="PROSITE" id="PS50883">
    <property type="entry name" value="EAL"/>
    <property type="match status" value="1"/>
</dbReference>
<dbReference type="Pfam" id="PF12860">
    <property type="entry name" value="PAS_7"/>
    <property type="match status" value="1"/>
</dbReference>
<evidence type="ECO:0000313" key="4">
    <source>
        <dbReference type="EMBL" id="MDJ1157784.1"/>
    </source>
</evidence>
<proteinExistence type="predicted"/>
<dbReference type="SUPFAM" id="SSF55785">
    <property type="entry name" value="PYP-like sensor domain (PAS domain)"/>
    <property type="match status" value="1"/>
</dbReference>
<dbReference type="InterPro" id="IPR035919">
    <property type="entry name" value="EAL_sf"/>
</dbReference>
<dbReference type="RefSeq" id="WP_283739783.1">
    <property type="nucleotide sequence ID" value="NZ_JASJEV010000003.1"/>
</dbReference>
<dbReference type="InterPro" id="IPR035965">
    <property type="entry name" value="PAS-like_dom_sf"/>
</dbReference>
<keyword evidence="5" id="KW-1185">Reference proteome</keyword>
<reference evidence="4 5" key="1">
    <citation type="submission" date="2023-05" db="EMBL/GenBank/DDBJ databases">
        <title>Chelatococcus sp. nov., a moderately thermophilic bacterium isolated from hot spring microbial mat.</title>
        <authorList>
            <person name="Hu C.-J."/>
            <person name="Li W.-J."/>
        </authorList>
    </citation>
    <scope>NUCLEOTIDE SEQUENCE [LARGE SCALE GENOMIC DNA]</scope>
    <source>
        <strain evidence="4 5">SYSU G07232</strain>
    </source>
</reference>
<dbReference type="CDD" id="cd01949">
    <property type="entry name" value="GGDEF"/>
    <property type="match status" value="1"/>
</dbReference>
<dbReference type="NCBIfam" id="TIGR00254">
    <property type="entry name" value="GGDEF"/>
    <property type="match status" value="1"/>
</dbReference>
<dbReference type="Proteomes" id="UP001321492">
    <property type="component" value="Unassembled WGS sequence"/>
</dbReference>
<protein>
    <submittedName>
        <fullName evidence="4">EAL domain-containing protein</fullName>
    </submittedName>
</protein>
<dbReference type="InterPro" id="IPR052155">
    <property type="entry name" value="Biofilm_reg_signaling"/>
</dbReference>
<dbReference type="SUPFAM" id="SSF141868">
    <property type="entry name" value="EAL domain-like"/>
    <property type="match status" value="1"/>
</dbReference>
<evidence type="ECO:0000259" key="2">
    <source>
        <dbReference type="PROSITE" id="PS50883"/>
    </source>
</evidence>
<dbReference type="EMBL" id="JASJEV010000003">
    <property type="protein sequence ID" value="MDJ1157784.1"/>
    <property type="molecule type" value="Genomic_DNA"/>
</dbReference>
<dbReference type="Pfam" id="PF00990">
    <property type="entry name" value="GGDEF"/>
    <property type="match status" value="1"/>
</dbReference>
<dbReference type="Pfam" id="PF00563">
    <property type="entry name" value="EAL"/>
    <property type="match status" value="1"/>
</dbReference>
<dbReference type="InterPro" id="IPR029787">
    <property type="entry name" value="Nucleotide_cyclase"/>
</dbReference>
<feature type="transmembrane region" description="Helical" evidence="1">
    <location>
        <begin position="164"/>
        <end position="185"/>
    </location>
</feature>
<dbReference type="SMART" id="SM00052">
    <property type="entry name" value="EAL"/>
    <property type="match status" value="1"/>
</dbReference>
<keyword evidence="1" id="KW-1133">Transmembrane helix</keyword>
<dbReference type="SUPFAM" id="SSF55073">
    <property type="entry name" value="Nucleotide cyclase"/>
    <property type="match status" value="1"/>
</dbReference>
<dbReference type="Gene3D" id="3.30.70.270">
    <property type="match status" value="1"/>
</dbReference>
<gene>
    <name evidence="4" type="ORF">QNA08_06010</name>
</gene>
<dbReference type="PANTHER" id="PTHR44757:SF2">
    <property type="entry name" value="BIOFILM ARCHITECTURE MAINTENANCE PROTEIN MBAA"/>
    <property type="match status" value="1"/>
</dbReference>
<accession>A0ABT7AEI9</accession>
<evidence type="ECO:0000256" key="1">
    <source>
        <dbReference type="SAM" id="Phobius"/>
    </source>
</evidence>
<dbReference type="PANTHER" id="PTHR44757">
    <property type="entry name" value="DIGUANYLATE CYCLASE DGCP"/>
    <property type="match status" value="1"/>
</dbReference>
<dbReference type="Gene3D" id="3.30.450.20">
    <property type="entry name" value="PAS domain"/>
    <property type="match status" value="1"/>
</dbReference>
<dbReference type="InterPro" id="IPR043128">
    <property type="entry name" value="Rev_trsase/Diguanyl_cyclase"/>
</dbReference>
<keyword evidence="1" id="KW-0812">Transmembrane</keyword>